<dbReference type="Gene3D" id="2.110.10.10">
    <property type="entry name" value="Hemopexin-like domain"/>
    <property type="match status" value="2"/>
</dbReference>
<evidence type="ECO:0000256" key="1">
    <source>
        <dbReference type="SAM" id="SignalP"/>
    </source>
</evidence>
<organism evidence="3 4">
    <name type="scientific">Chitinimonas arctica</name>
    <dbReference type="NCBI Taxonomy" id="2594795"/>
    <lineage>
        <taxon>Bacteria</taxon>
        <taxon>Pseudomonadati</taxon>
        <taxon>Pseudomonadota</taxon>
        <taxon>Betaproteobacteria</taxon>
        <taxon>Neisseriales</taxon>
        <taxon>Chitinibacteraceae</taxon>
        <taxon>Chitinimonas</taxon>
    </lineage>
</organism>
<accession>A0A516SBC9</accession>
<dbReference type="SUPFAM" id="SSF50923">
    <property type="entry name" value="Hemopexin-like domain"/>
    <property type="match status" value="1"/>
</dbReference>
<feature type="chain" id="PRO_5021790773" description="Metalloenzyme domain-containing protein" evidence="1">
    <location>
        <begin position="27"/>
        <end position="592"/>
    </location>
</feature>
<dbReference type="SMART" id="SM00120">
    <property type="entry name" value="HX"/>
    <property type="match status" value="4"/>
</dbReference>
<dbReference type="OrthoDB" id="1956004at2"/>
<evidence type="ECO:0000313" key="4">
    <source>
        <dbReference type="Proteomes" id="UP000317550"/>
    </source>
</evidence>
<dbReference type="PANTHER" id="PTHR10151:SF120">
    <property type="entry name" value="BIS(5'-ADENOSYL)-TRIPHOSPHATASE"/>
    <property type="match status" value="1"/>
</dbReference>
<keyword evidence="4" id="KW-1185">Reference proteome</keyword>
<dbReference type="GO" id="GO:0016787">
    <property type="term" value="F:hydrolase activity"/>
    <property type="evidence" value="ECO:0007669"/>
    <property type="project" value="UniProtKB-ARBA"/>
</dbReference>
<dbReference type="Pfam" id="PF01663">
    <property type="entry name" value="Phosphodiest"/>
    <property type="match status" value="1"/>
</dbReference>
<keyword evidence="1" id="KW-0732">Signal</keyword>
<reference evidence="4" key="1">
    <citation type="submission" date="2019-07" db="EMBL/GenBank/DDBJ databases">
        <title>Chitinimonas sp. nov., isolated from Ny-Alesund, arctica soil.</title>
        <authorList>
            <person name="Xu Q."/>
            <person name="Peng F."/>
        </authorList>
    </citation>
    <scope>NUCLEOTIDE SEQUENCE [LARGE SCALE GENOMIC DNA]</scope>
    <source>
        <strain evidence="4">R3-44</strain>
    </source>
</reference>
<protein>
    <recommendedName>
        <fullName evidence="2">Metalloenzyme domain-containing protein</fullName>
    </recommendedName>
</protein>
<dbReference type="Pfam" id="PF00045">
    <property type="entry name" value="Hemopexin"/>
    <property type="match status" value="1"/>
</dbReference>
<evidence type="ECO:0000259" key="2">
    <source>
        <dbReference type="Pfam" id="PF01676"/>
    </source>
</evidence>
<dbReference type="InterPro" id="IPR017850">
    <property type="entry name" value="Alkaline_phosphatase_core_sf"/>
</dbReference>
<dbReference type="InterPro" id="IPR036375">
    <property type="entry name" value="Hemopexin-like_dom_sf"/>
</dbReference>
<proteinExistence type="predicted"/>
<dbReference type="InterPro" id="IPR018487">
    <property type="entry name" value="Hemopexin-like_repeat"/>
</dbReference>
<dbReference type="InterPro" id="IPR002591">
    <property type="entry name" value="Phosphodiest/P_Trfase"/>
</dbReference>
<dbReference type="EMBL" id="CP041730">
    <property type="protein sequence ID" value="QDQ25456.1"/>
    <property type="molecule type" value="Genomic_DNA"/>
</dbReference>
<dbReference type="AlphaFoldDB" id="A0A516SBC9"/>
<gene>
    <name evidence="3" type="ORF">FNU76_03275</name>
</gene>
<dbReference type="InterPro" id="IPR006124">
    <property type="entry name" value="Metalloenzyme"/>
</dbReference>
<dbReference type="KEGG" id="cari:FNU76_03275"/>
<dbReference type="Gene3D" id="3.40.720.10">
    <property type="entry name" value="Alkaline Phosphatase, subunit A"/>
    <property type="match status" value="2"/>
</dbReference>
<dbReference type="GO" id="GO:0046872">
    <property type="term" value="F:metal ion binding"/>
    <property type="evidence" value="ECO:0007669"/>
    <property type="project" value="InterPro"/>
</dbReference>
<feature type="signal peptide" evidence="1">
    <location>
        <begin position="1"/>
        <end position="26"/>
    </location>
</feature>
<evidence type="ECO:0000313" key="3">
    <source>
        <dbReference type="EMBL" id="QDQ25456.1"/>
    </source>
</evidence>
<dbReference type="Proteomes" id="UP000317550">
    <property type="component" value="Chromosome"/>
</dbReference>
<name>A0A516SBC9_9NEIS</name>
<dbReference type="SUPFAM" id="SSF53649">
    <property type="entry name" value="Alkaline phosphatase-like"/>
    <property type="match status" value="1"/>
</dbReference>
<dbReference type="PANTHER" id="PTHR10151">
    <property type="entry name" value="ECTONUCLEOTIDE PYROPHOSPHATASE/PHOSPHODIESTERASE"/>
    <property type="match status" value="1"/>
</dbReference>
<dbReference type="Pfam" id="PF01676">
    <property type="entry name" value="Metalloenzyme"/>
    <property type="match status" value="1"/>
</dbReference>
<sequence length="592" mass="63984">MQGIGKSITRSLLLAALLGTSATSQAAPKAVLIGIDGTQYEKLLALDLPNMRRLYQTMAYTGGVQGSASEQTTVSGPGWTTMLTGVWANKHGVTSNDSGLANAQFPSVFKRIRQAKPSAYIASITNWASINQRFLTQDVVGNDFNASGLSDQAVVDKTVEQIRTTPADFIFVALDDPDHAGHASGFGAAYNQAIRDSDARLGQILAAVEAKRAASGDDWLVLVTTDHGREALLGYNHGSQTRSEKTIFIASNQALNAEFNQPVGNVSNQGFGGLYGYAAQTSIAPTILRHLGIALQPQWLLDGIPLNGTLAVQKLLPASGSQATLNWFAADGGMVEIRRNGITVATVPAAQQGWLDGAAIPGQADYSLIHNGTPAALRLNRRQIQATLDWDATRSYFFLDDGSYVRYNQVLDRADSGYPAATSDSSWPGLGSYAGKLRAGFSKDAGVAYFFLDDGRYIRYNKIADRVESGYPKPVNDSTWPGLAAYAGQIRATLRWSGGTVYFFLRDGRYLRYNLILDKVDAGYPKPVTDANWPGLGAYAGQIESALKWDDTRAYFFLGGKRYIRYNIALDRAESGYPRAVDQASWPGLLVQ</sequence>
<feature type="domain" description="Metalloenzyme" evidence="2">
    <location>
        <begin position="131"/>
        <end position="229"/>
    </location>
</feature>